<dbReference type="Proteomes" id="UP000756860">
    <property type="component" value="Unassembled WGS sequence"/>
</dbReference>
<dbReference type="InterPro" id="IPR004089">
    <property type="entry name" value="MCPsignal_dom"/>
</dbReference>
<dbReference type="Gene3D" id="1.10.287.950">
    <property type="entry name" value="Methyl-accepting chemotaxis protein"/>
    <property type="match status" value="2"/>
</dbReference>
<dbReference type="InterPro" id="IPR051310">
    <property type="entry name" value="MCP_chemotaxis"/>
</dbReference>
<evidence type="ECO:0000256" key="1">
    <source>
        <dbReference type="ARBA" id="ARBA00022500"/>
    </source>
</evidence>
<comment type="caution">
    <text evidence="8">The sequence shown here is derived from an EMBL/GenBank/DDBJ whole genome shotgun (WGS) entry which is preliminary data.</text>
</comment>
<organism evidence="8 9">
    <name type="scientific">Geomobilimonas luticola</name>
    <dbReference type="NCBI Taxonomy" id="1114878"/>
    <lineage>
        <taxon>Bacteria</taxon>
        <taxon>Pseudomonadati</taxon>
        <taxon>Thermodesulfobacteriota</taxon>
        <taxon>Desulfuromonadia</taxon>
        <taxon>Geobacterales</taxon>
        <taxon>Geobacteraceae</taxon>
        <taxon>Geomobilimonas</taxon>
    </lineage>
</organism>
<name>A0ABS5SFJ6_9BACT</name>
<sequence>MLKNMKIGGRLTFGFAVMLLIMLVVSGAGFWGVRTSTEKTIEIIRGDASISEHAARARANVIGLRRHEKDMFLNVTDPEKVADYDKKWNEQLEHLNARLADLEKIVVLQKEKDEVKAMKADIVDYVKGFTKIHNDIVAGRIKSPEEGNKAIGQYKDEMHRLEATAKELSDESNKRMDETEPLFKALARQTYTVLAMCVVLAIILCVALGVIITRSITAPVNAALGVANKIADGDLTVSIEATTRDEVGQLLAAMAKMAESLRGIIGRIRSTSDDVASAANEISSGSEQLNRAASSQASAAEETSATMVQMAASIQTVAGNADALASNVEEVSSSVQELGASSEQVSKSAEVMASSVAETSATIEQMTVSIDRVAQSAEELASSVSETSSTIEQMTVSVDQVAGNTQELQQVATDTAATVEQLAISIRESAKNIESADDVAKAAAKEGSAGQEAVQQALAAMERVGSVIDKTALSIANLGKRSEEIGSIVRVINEIADQTNLLALNAAIEAARAGDAGRGFAVVAEEVRKLAERSVNATREIGEVIKQVQADTGDSVKYGELAAQEARASMELSGAAGNA</sequence>
<dbReference type="Pfam" id="PF00672">
    <property type="entry name" value="HAMP"/>
    <property type="match status" value="1"/>
</dbReference>
<keyword evidence="4" id="KW-0175">Coiled coil</keyword>
<evidence type="ECO:0000259" key="7">
    <source>
        <dbReference type="PROSITE" id="PS50885"/>
    </source>
</evidence>
<dbReference type="SMART" id="SM00283">
    <property type="entry name" value="MA"/>
    <property type="match status" value="1"/>
</dbReference>
<gene>
    <name evidence="8" type="ORF">KI810_13850</name>
</gene>
<protein>
    <submittedName>
        <fullName evidence="8">MCP four helix bundle domain-containing protein</fullName>
    </submittedName>
</protein>
<evidence type="ECO:0000313" key="9">
    <source>
        <dbReference type="Proteomes" id="UP000756860"/>
    </source>
</evidence>
<keyword evidence="9" id="KW-1185">Reference proteome</keyword>
<dbReference type="InterPro" id="IPR024478">
    <property type="entry name" value="HlyB_4HB_MCP"/>
</dbReference>
<dbReference type="PROSITE" id="PS50885">
    <property type="entry name" value="HAMP"/>
    <property type="match status" value="1"/>
</dbReference>
<dbReference type="PROSITE" id="PS50111">
    <property type="entry name" value="CHEMOTAXIS_TRANSDUC_2"/>
    <property type="match status" value="2"/>
</dbReference>
<dbReference type="SMART" id="SM00304">
    <property type="entry name" value="HAMP"/>
    <property type="match status" value="2"/>
</dbReference>
<feature type="domain" description="Methyl-accepting transducer" evidence="6">
    <location>
        <begin position="271"/>
        <end position="381"/>
    </location>
</feature>
<dbReference type="Pfam" id="PF12729">
    <property type="entry name" value="4HB_MCP_1"/>
    <property type="match status" value="1"/>
</dbReference>
<keyword evidence="1" id="KW-0145">Chemotaxis</keyword>
<dbReference type="CDD" id="cd06225">
    <property type="entry name" value="HAMP"/>
    <property type="match status" value="1"/>
</dbReference>
<feature type="coiled-coil region" evidence="4">
    <location>
        <begin position="85"/>
        <end position="112"/>
    </location>
</feature>
<evidence type="ECO:0000256" key="4">
    <source>
        <dbReference type="SAM" id="Coils"/>
    </source>
</evidence>
<keyword evidence="3" id="KW-0807">Transducer</keyword>
<feature type="transmembrane region" description="Helical" evidence="5">
    <location>
        <begin position="191"/>
        <end position="212"/>
    </location>
</feature>
<accession>A0ABS5SFJ6</accession>
<feature type="coiled-coil region" evidence="4">
    <location>
        <begin position="151"/>
        <end position="178"/>
    </location>
</feature>
<dbReference type="RefSeq" id="WP_214176148.1">
    <property type="nucleotide sequence ID" value="NZ_JAHCVK010000007.1"/>
</dbReference>
<dbReference type="PANTHER" id="PTHR43531:SF11">
    <property type="entry name" value="METHYL-ACCEPTING CHEMOTAXIS PROTEIN 3"/>
    <property type="match status" value="1"/>
</dbReference>
<evidence type="ECO:0000256" key="5">
    <source>
        <dbReference type="SAM" id="Phobius"/>
    </source>
</evidence>
<feature type="non-terminal residue" evidence="8">
    <location>
        <position position="579"/>
    </location>
</feature>
<proteinExistence type="inferred from homology"/>
<dbReference type="SUPFAM" id="SSF58104">
    <property type="entry name" value="Methyl-accepting chemotaxis protein (MCP) signaling domain"/>
    <property type="match status" value="2"/>
</dbReference>
<evidence type="ECO:0000259" key="6">
    <source>
        <dbReference type="PROSITE" id="PS50111"/>
    </source>
</evidence>
<evidence type="ECO:0000313" key="8">
    <source>
        <dbReference type="EMBL" id="MBT0654143.1"/>
    </source>
</evidence>
<reference evidence="8 9" key="1">
    <citation type="submission" date="2021-05" db="EMBL/GenBank/DDBJ databases">
        <title>The draft genome of Geobacter luticola JCM 17780.</title>
        <authorList>
            <person name="Xu Z."/>
            <person name="Masuda Y."/>
            <person name="Itoh H."/>
            <person name="Senoo K."/>
        </authorList>
    </citation>
    <scope>NUCLEOTIDE SEQUENCE [LARGE SCALE GENOMIC DNA]</scope>
    <source>
        <strain evidence="8 9">JCM 17780</strain>
    </source>
</reference>
<evidence type="ECO:0000256" key="2">
    <source>
        <dbReference type="ARBA" id="ARBA00029447"/>
    </source>
</evidence>
<feature type="transmembrane region" description="Helical" evidence="5">
    <location>
        <begin position="12"/>
        <end position="33"/>
    </location>
</feature>
<dbReference type="PANTHER" id="PTHR43531">
    <property type="entry name" value="PROTEIN ICFG"/>
    <property type="match status" value="1"/>
</dbReference>
<feature type="domain" description="Methyl-accepting transducer" evidence="6">
    <location>
        <begin position="383"/>
        <end position="579"/>
    </location>
</feature>
<keyword evidence="5" id="KW-0472">Membrane</keyword>
<evidence type="ECO:0000256" key="3">
    <source>
        <dbReference type="PROSITE-ProRule" id="PRU00284"/>
    </source>
</evidence>
<dbReference type="InterPro" id="IPR003660">
    <property type="entry name" value="HAMP_dom"/>
</dbReference>
<dbReference type="Pfam" id="PF00015">
    <property type="entry name" value="MCPsignal"/>
    <property type="match status" value="1"/>
</dbReference>
<feature type="domain" description="HAMP" evidence="7">
    <location>
        <begin position="214"/>
        <end position="266"/>
    </location>
</feature>
<keyword evidence="5" id="KW-0812">Transmembrane</keyword>
<dbReference type="EMBL" id="JAHCVK010000007">
    <property type="protein sequence ID" value="MBT0654143.1"/>
    <property type="molecule type" value="Genomic_DNA"/>
</dbReference>
<keyword evidence="5" id="KW-1133">Transmembrane helix</keyword>
<comment type="similarity">
    <text evidence="2">Belongs to the methyl-accepting chemotaxis (MCP) protein family.</text>
</comment>